<evidence type="ECO:0000313" key="4">
    <source>
        <dbReference type="Proteomes" id="UP000317369"/>
    </source>
</evidence>
<dbReference type="EC" id="3.4.-.-" evidence="3"/>
<dbReference type="PROSITE" id="PS51257">
    <property type="entry name" value="PROKAR_LIPOPROTEIN"/>
    <property type="match status" value="1"/>
</dbReference>
<organism evidence="3 4">
    <name type="scientific">Poriferisphaera corsica</name>
    <dbReference type="NCBI Taxonomy" id="2528020"/>
    <lineage>
        <taxon>Bacteria</taxon>
        <taxon>Pseudomonadati</taxon>
        <taxon>Planctomycetota</taxon>
        <taxon>Phycisphaerae</taxon>
        <taxon>Phycisphaerales</taxon>
        <taxon>Phycisphaeraceae</taxon>
        <taxon>Poriferisphaera</taxon>
    </lineage>
</organism>
<keyword evidence="4" id="KW-1185">Reference proteome</keyword>
<evidence type="ECO:0000259" key="2">
    <source>
        <dbReference type="PROSITE" id="PS51782"/>
    </source>
</evidence>
<accession>A0A517YUI3</accession>
<evidence type="ECO:0000313" key="3">
    <source>
        <dbReference type="EMBL" id="QDU33899.1"/>
    </source>
</evidence>
<dbReference type="SUPFAM" id="SSF54106">
    <property type="entry name" value="LysM domain"/>
    <property type="match status" value="1"/>
</dbReference>
<gene>
    <name evidence="3" type="primary">iap</name>
    <name evidence="3" type="ORF">KS4_19590</name>
</gene>
<dbReference type="EMBL" id="CP036425">
    <property type="protein sequence ID" value="QDU33899.1"/>
    <property type="molecule type" value="Genomic_DNA"/>
</dbReference>
<dbReference type="InterPro" id="IPR036779">
    <property type="entry name" value="LysM_dom_sf"/>
</dbReference>
<dbReference type="InterPro" id="IPR018392">
    <property type="entry name" value="LysM"/>
</dbReference>
<reference evidence="3 4" key="1">
    <citation type="submission" date="2019-02" db="EMBL/GenBank/DDBJ databases">
        <title>Deep-cultivation of Planctomycetes and their phenomic and genomic characterization uncovers novel biology.</title>
        <authorList>
            <person name="Wiegand S."/>
            <person name="Jogler M."/>
            <person name="Boedeker C."/>
            <person name="Pinto D."/>
            <person name="Vollmers J."/>
            <person name="Rivas-Marin E."/>
            <person name="Kohn T."/>
            <person name="Peeters S.H."/>
            <person name="Heuer A."/>
            <person name="Rast P."/>
            <person name="Oberbeckmann S."/>
            <person name="Bunk B."/>
            <person name="Jeske O."/>
            <person name="Meyerdierks A."/>
            <person name="Storesund J.E."/>
            <person name="Kallscheuer N."/>
            <person name="Luecker S."/>
            <person name="Lage O.M."/>
            <person name="Pohl T."/>
            <person name="Merkel B.J."/>
            <person name="Hornburger P."/>
            <person name="Mueller R.-W."/>
            <person name="Bruemmer F."/>
            <person name="Labrenz M."/>
            <person name="Spormann A.M."/>
            <person name="Op den Camp H."/>
            <person name="Overmann J."/>
            <person name="Amann R."/>
            <person name="Jetten M.S.M."/>
            <person name="Mascher T."/>
            <person name="Medema M.H."/>
            <person name="Devos D.P."/>
            <person name="Kaster A.-K."/>
            <person name="Ovreas L."/>
            <person name="Rohde M."/>
            <person name="Galperin M.Y."/>
            <person name="Jogler C."/>
        </authorList>
    </citation>
    <scope>NUCLEOTIDE SEQUENCE [LARGE SCALE GENOMIC DNA]</scope>
    <source>
        <strain evidence="3 4">KS4</strain>
    </source>
</reference>
<dbReference type="Pfam" id="PF01476">
    <property type="entry name" value="LysM"/>
    <property type="match status" value="1"/>
</dbReference>
<name>A0A517YUI3_9BACT</name>
<dbReference type="Proteomes" id="UP000317369">
    <property type="component" value="Chromosome"/>
</dbReference>
<sequence>MKFHWALITTAIAATTIGCNTNPPQVAQAPPPPPTIQPETEIIVPVQVEEPAASANSKLEVEFTQTAPTPAQSFVEPAPQPEPARRPSTYVIKKGDTLWSIANKHYGNGLKWVDIMDANPGLKEKRMYVGKEIRLP</sequence>
<feature type="domain" description="LysM" evidence="2">
    <location>
        <begin position="88"/>
        <end position="135"/>
    </location>
</feature>
<dbReference type="PROSITE" id="PS51782">
    <property type="entry name" value="LYSM"/>
    <property type="match status" value="1"/>
</dbReference>
<evidence type="ECO:0000256" key="1">
    <source>
        <dbReference type="SAM" id="MobiDB-lite"/>
    </source>
</evidence>
<dbReference type="CDD" id="cd00118">
    <property type="entry name" value="LysM"/>
    <property type="match status" value="1"/>
</dbReference>
<keyword evidence="3" id="KW-0378">Hydrolase</keyword>
<protein>
    <submittedName>
        <fullName evidence="3">Putative endopeptidase p60</fullName>
        <ecNumber evidence="3">3.4.-.-</ecNumber>
    </submittedName>
</protein>
<dbReference type="Gene3D" id="3.10.350.10">
    <property type="entry name" value="LysM domain"/>
    <property type="match status" value="1"/>
</dbReference>
<dbReference type="GO" id="GO:0016787">
    <property type="term" value="F:hydrolase activity"/>
    <property type="evidence" value="ECO:0007669"/>
    <property type="project" value="UniProtKB-KW"/>
</dbReference>
<proteinExistence type="predicted"/>
<dbReference type="KEGG" id="pcor:KS4_19590"/>
<dbReference type="SMART" id="SM00257">
    <property type="entry name" value="LysM"/>
    <property type="match status" value="1"/>
</dbReference>
<dbReference type="OrthoDB" id="9814460at2"/>
<dbReference type="RefSeq" id="WP_145077318.1">
    <property type="nucleotide sequence ID" value="NZ_CP036425.1"/>
</dbReference>
<feature type="region of interest" description="Disordered" evidence="1">
    <location>
        <begin position="66"/>
        <end position="87"/>
    </location>
</feature>
<dbReference type="AlphaFoldDB" id="A0A517YUI3"/>